<dbReference type="InterPro" id="IPR017455">
    <property type="entry name" value="Znf_FYVE-rel"/>
</dbReference>
<dbReference type="InterPro" id="IPR011011">
    <property type="entry name" value="Znf_FYVE_PHD"/>
</dbReference>
<evidence type="ECO:0000259" key="5">
    <source>
        <dbReference type="PROSITE" id="PS50178"/>
    </source>
</evidence>
<evidence type="ECO:0000313" key="6">
    <source>
        <dbReference type="EMBL" id="KAG8191307.1"/>
    </source>
</evidence>
<dbReference type="InterPro" id="IPR011989">
    <property type="entry name" value="ARM-like"/>
</dbReference>
<dbReference type="Proteomes" id="UP000827092">
    <property type="component" value="Unassembled WGS sequence"/>
</dbReference>
<dbReference type="PANTHER" id="PTHR39490">
    <property type="entry name" value="ARRESTIN DOMAIN-CONTAINING PROTEIN D"/>
    <property type="match status" value="1"/>
</dbReference>
<evidence type="ECO:0000256" key="3">
    <source>
        <dbReference type="ARBA" id="ARBA00022833"/>
    </source>
</evidence>
<reference evidence="6 7" key="1">
    <citation type="journal article" date="2022" name="Nat. Ecol. Evol.">
        <title>A masculinizing supergene underlies an exaggerated male reproductive morph in a spider.</title>
        <authorList>
            <person name="Hendrickx F."/>
            <person name="De Corte Z."/>
            <person name="Sonet G."/>
            <person name="Van Belleghem S.M."/>
            <person name="Kostlbacher S."/>
            <person name="Vangestel C."/>
        </authorList>
    </citation>
    <scope>NUCLEOTIDE SEQUENCE [LARGE SCALE GENOMIC DNA]</scope>
    <source>
        <strain evidence="6">W744_W776</strain>
    </source>
</reference>
<evidence type="ECO:0000313" key="7">
    <source>
        <dbReference type="Proteomes" id="UP000827092"/>
    </source>
</evidence>
<keyword evidence="7" id="KW-1185">Reference proteome</keyword>
<dbReference type="InterPro" id="IPR016024">
    <property type="entry name" value="ARM-type_fold"/>
</dbReference>
<dbReference type="SUPFAM" id="SSF48371">
    <property type="entry name" value="ARM repeat"/>
    <property type="match status" value="2"/>
</dbReference>
<keyword evidence="3" id="KW-0862">Zinc</keyword>
<dbReference type="SMART" id="SM00064">
    <property type="entry name" value="FYVE"/>
    <property type="match status" value="1"/>
</dbReference>
<gene>
    <name evidence="6" type="ORF">JTE90_006059</name>
</gene>
<dbReference type="Gene3D" id="3.30.40.10">
    <property type="entry name" value="Zinc/RING finger domain, C3HC4 (zinc finger)"/>
    <property type="match status" value="1"/>
</dbReference>
<dbReference type="Gene3D" id="1.25.10.10">
    <property type="entry name" value="Leucine-rich Repeat Variant"/>
    <property type="match status" value="2"/>
</dbReference>
<name>A0AAV6V3G3_9ARAC</name>
<sequence length="470" mass="51913">MNPFGSTETIVVDGMSIRLPNLLGNPNDLSPTSIFEKPSWMPDSEAVLCLGCGSKFTQLRRKHHCRNCGKIFCSKCCVEKIPLPHFGTEEPDKVCNNCKLIVELMIKAKSQDPLLKYEAVLGFASLLTNVAGMSKVIECGGIHIMLSVAMNGDAKLKSAVASALHSVIQSMTLNHFLVEAGCLKVLKHFLSTSESNELLSDSLSSLNLLCMDAAIRIQVLKEGLVDSLLTTIRSASGITSVFASRILQLLVCNFEHHEFILQNHRRVIPGLFEALQTEDYQMQGCVSKMLMYFSANSSTFREMIIYEDMDRDYPLLFLLKGTCQSVLVNVTCIVANLSLSIEEAYTSHYISGLCELLTFVNKENSELLTQLGRGLANFAENASNTLHMIHHLPNIVSNLLKSCFEAPRVHACRLLVSLFSSELPTALDVLSQSGLDEFIETIFDLPGITDVLNNALLRKVSRLSVCKQQV</sequence>
<keyword evidence="1" id="KW-0479">Metal-binding</keyword>
<dbReference type="InterPro" id="IPR000306">
    <property type="entry name" value="Znf_FYVE"/>
</dbReference>
<dbReference type="SUPFAM" id="SSF57903">
    <property type="entry name" value="FYVE/PHD zinc finger"/>
    <property type="match status" value="1"/>
</dbReference>
<protein>
    <recommendedName>
        <fullName evidence="5">FYVE-type domain-containing protein</fullName>
    </recommendedName>
</protein>
<dbReference type="Pfam" id="PF01363">
    <property type="entry name" value="FYVE"/>
    <property type="match status" value="1"/>
</dbReference>
<dbReference type="EMBL" id="JAFNEN010000161">
    <property type="protein sequence ID" value="KAG8191307.1"/>
    <property type="molecule type" value="Genomic_DNA"/>
</dbReference>
<dbReference type="InterPro" id="IPR052113">
    <property type="entry name" value="FYVE-type_Zinc_Finger"/>
</dbReference>
<dbReference type="AlphaFoldDB" id="A0AAV6V3G3"/>
<feature type="domain" description="FYVE-type" evidence="5">
    <location>
        <begin position="43"/>
        <end position="103"/>
    </location>
</feature>
<dbReference type="PANTHER" id="PTHR39490:SF8">
    <property type="entry name" value="ZINC FINGER FYVE DOMAIN-CONTAINING PROTEIN 21"/>
    <property type="match status" value="1"/>
</dbReference>
<comment type="caution">
    <text evidence="6">The sequence shown here is derived from an EMBL/GenBank/DDBJ whole genome shotgun (WGS) entry which is preliminary data.</text>
</comment>
<accession>A0AAV6V3G3</accession>
<dbReference type="GO" id="GO:0008270">
    <property type="term" value="F:zinc ion binding"/>
    <property type="evidence" value="ECO:0007669"/>
    <property type="project" value="UniProtKB-KW"/>
</dbReference>
<proteinExistence type="predicted"/>
<dbReference type="PROSITE" id="PS50178">
    <property type="entry name" value="ZF_FYVE"/>
    <property type="match status" value="1"/>
</dbReference>
<dbReference type="InterPro" id="IPR013083">
    <property type="entry name" value="Znf_RING/FYVE/PHD"/>
</dbReference>
<evidence type="ECO:0000256" key="2">
    <source>
        <dbReference type="ARBA" id="ARBA00022771"/>
    </source>
</evidence>
<evidence type="ECO:0000256" key="4">
    <source>
        <dbReference type="PROSITE-ProRule" id="PRU00091"/>
    </source>
</evidence>
<organism evidence="6 7">
    <name type="scientific">Oedothorax gibbosus</name>
    <dbReference type="NCBI Taxonomy" id="931172"/>
    <lineage>
        <taxon>Eukaryota</taxon>
        <taxon>Metazoa</taxon>
        <taxon>Ecdysozoa</taxon>
        <taxon>Arthropoda</taxon>
        <taxon>Chelicerata</taxon>
        <taxon>Arachnida</taxon>
        <taxon>Araneae</taxon>
        <taxon>Araneomorphae</taxon>
        <taxon>Entelegynae</taxon>
        <taxon>Araneoidea</taxon>
        <taxon>Linyphiidae</taxon>
        <taxon>Erigoninae</taxon>
        <taxon>Oedothorax</taxon>
    </lineage>
</organism>
<keyword evidence="2 4" id="KW-0863">Zinc-finger</keyword>
<evidence type="ECO:0000256" key="1">
    <source>
        <dbReference type="ARBA" id="ARBA00022723"/>
    </source>
</evidence>